<dbReference type="AlphaFoldDB" id="A0A0A0JEE0"/>
<feature type="domain" description="HTH lysR-type" evidence="5">
    <location>
        <begin position="2"/>
        <end position="59"/>
    </location>
</feature>
<dbReference type="InterPro" id="IPR000847">
    <property type="entry name" value="LysR_HTH_N"/>
</dbReference>
<proteinExistence type="inferred from homology"/>
<dbReference type="Gene3D" id="3.40.190.10">
    <property type="entry name" value="Periplasmic binding protein-like II"/>
    <property type="match status" value="2"/>
</dbReference>
<protein>
    <submittedName>
        <fullName evidence="6">Transcriptional regulator</fullName>
    </submittedName>
</protein>
<dbReference type="OrthoDB" id="3673085at2"/>
<dbReference type="EMBL" id="AVPK01000019">
    <property type="protein sequence ID" value="KGN35483.1"/>
    <property type="molecule type" value="Genomic_DNA"/>
</dbReference>
<evidence type="ECO:0000256" key="2">
    <source>
        <dbReference type="ARBA" id="ARBA00023015"/>
    </source>
</evidence>
<dbReference type="GO" id="GO:0005829">
    <property type="term" value="C:cytosol"/>
    <property type="evidence" value="ECO:0007669"/>
    <property type="project" value="TreeGrafter"/>
</dbReference>
<organism evidence="6 7">
    <name type="scientific">Knoellia subterranea KCTC 19937</name>
    <dbReference type="NCBI Taxonomy" id="1385521"/>
    <lineage>
        <taxon>Bacteria</taxon>
        <taxon>Bacillati</taxon>
        <taxon>Actinomycetota</taxon>
        <taxon>Actinomycetes</taxon>
        <taxon>Micrococcales</taxon>
        <taxon>Intrasporangiaceae</taxon>
        <taxon>Knoellia</taxon>
    </lineage>
</organism>
<dbReference type="InterPro" id="IPR005119">
    <property type="entry name" value="LysR_subst-bd"/>
</dbReference>
<name>A0A0A0JEE0_9MICO</name>
<comment type="similarity">
    <text evidence="1">Belongs to the LysR transcriptional regulatory family.</text>
</comment>
<dbReference type="eggNOG" id="COG0583">
    <property type="taxonomic scope" value="Bacteria"/>
</dbReference>
<dbReference type="Pfam" id="PF00126">
    <property type="entry name" value="HTH_1"/>
    <property type="match status" value="1"/>
</dbReference>
<dbReference type="SUPFAM" id="SSF46785">
    <property type="entry name" value="Winged helix' DNA-binding domain"/>
    <property type="match status" value="1"/>
</dbReference>
<dbReference type="CDD" id="cd08423">
    <property type="entry name" value="PBP2_LTTR_like_6"/>
    <property type="match status" value="1"/>
</dbReference>
<keyword evidence="4" id="KW-0804">Transcription</keyword>
<dbReference type="SUPFAM" id="SSF53850">
    <property type="entry name" value="Periplasmic binding protein-like II"/>
    <property type="match status" value="1"/>
</dbReference>
<dbReference type="FunFam" id="1.10.10.10:FF:000001">
    <property type="entry name" value="LysR family transcriptional regulator"/>
    <property type="match status" value="1"/>
</dbReference>
<keyword evidence="7" id="KW-1185">Reference proteome</keyword>
<dbReference type="PRINTS" id="PR00039">
    <property type="entry name" value="HTHLYSR"/>
</dbReference>
<comment type="caution">
    <text evidence="6">The sequence shown here is derived from an EMBL/GenBank/DDBJ whole genome shotgun (WGS) entry which is preliminary data.</text>
</comment>
<sequence length="315" mass="33250">MIDAAGLRVMRAIADEGSFTAAALSLGYSQPAISQMVRRLEARTGTTLVERIGRSVRLTEAGAVLARHAGPVLSALDAAEEEVAAIAGLRSGRVRLMAFPSASATLVPKALAKVKAEHPGVSISFSEAEPRESLAALRAGECDLAVAFVYEGTDLGRGEEDLDAFVTTPLLDDEVLLAVPRDHELAKAKHVDMGALKDETWIAGCPRCRGHLLQLASTADYVPDIAYETEDYVAVMGLIAEGLGVAVIPDLILKTVHHEDVAALPITPASRRHIVAVTTPDLQRVPAVKATLDALVASAQASTAKQTRARTKASR</sequence>
<dbReference type="InterPro" id="IPR036390">
    <property type="entry name" value="WH_DNA-bd_sf"/>
</dbReference>
<dbReference type="GO" id="GO:0003700">
    <property type="term" value="F:DNA-binding transcription factor activity"/>
    <property type="evidence" value="ECO:0007669"/>
    <property type="project" value="InterPro"/>
</dbReference>
<dbReference type="PANTHER" id="PTHR30419">
    <property type="entry name" value="HTH-TYPE TRANSCRIPTIONAL REGULATOR YBHD"/>
    <property type="match status" value="1"/>
</dbReference>
<keyword evidence="3" id="KW-0238">DNA-binding</keyword>
<dbReference type="STRING" id="1385521.N803_09125"/>
<evidence type="ECO:0000259" key="5">
    <source>
        <dbReference type="PROSITE" id="PS50931"/>
    </source>
</evidence>
<accession>A0A0A0JEE0</accession>
<evidence type="ECO:0000256" key="1">
    <source>
        <dbReference type="ARBA" id="ARBA00009437"/>
    </source>
</evidence>
<keyword evidence="2" id="KW-0805">Transcription regulation</keyword>
<evidence type="ECO:0000256" key="4">
    <source>
        <dbReference type="ARBA" id="ARBA00023163"/>
    </source>
</evidence>
<dbReference type="GO" id="GO:0003677">
    <property type="term" value="F:DNA binding"/>
    <property type="evidence" value="ECO:0007669"/>
    <property type="project" value="UniProtKB-KW"/>
</dbReference>
<evidence type="ECO:0000313" key="7">
    <source>
        <dbReference type="Proteomes" id="UP000030011"/>
    </source>
</evidence>
<gene>
    <name evidence="6" type="ORF">N803_09125</name>
</gene>
<dbReference type="RefSeq" id="WP_035907547.1">
    <property type="nucleotide sequence ID" value="NZ_AVPK01000019.1"/>
</dbReference>
<dbReference type="PROSITE" id="PS50931">
    <property type="entry name" value="HTH_LYSR"/>
    <property type="match status" value="1"/>
</dbReference>
<evidence type="ECO:0000256" key="3">
    <source>
        <dbReference type="ARBA" id="ARBA00023125"/>
    </source>
</evidence>
<evidence type="ECO:0000313" key="6">
    <source>
        <dbReference type="EMBL" id="KGN35483.1"/>
    </source>
</evidence>
<dbReference type="Proteomes" id="UP000030011">
    <property type="component" value="Unassembled WGS sequence"/>
</dbReference>
<dbReference type="PANTHER" id="PTHR30419:SF8">
    <property type="entry name" value="NITROGEN ASSIMILATION TRANSCRIPTIONAL ACTIVATOR-RELATED"/>
    <property type="match status" value="1"/>
</dbReference>
<dbReference type="Gene3D" id="1.10.10.10">
    <property type="entry name" value="Winged helix-like DNA-binding domain superfamily/Winged helix DNA-binding domain"/>
    <property type="match status" value="1"/>
</dbReference>
<dbReference type="InterPro" id="IPR050950">
    <property type="entry name" value="HTH-type_LysR_regulators"/>
</dbReference>
<dbReference type="InterPro" id="IPR036388">
    <property type="entry name" value="WH-like_DNA-bd_sf"/>
</dbReference>
<dbReference type="Pfam" id="PF03466">
    <property type="entry name" value="LysR_substrate"/>
    <property type="match status" value="1"/>
</dbReference>
<reference evidence="6 7" key="1">
    <citation type="submission" date="2013-08" db="EMBL/GenBank/DDBJ databases">
        <title>The genome sequence of Knoellia subterranea.</title>
        <authorList>
            <person name="Zhu W."/>
            <person name="Wang G."/>
        </authorList>
    </citation>
    <scope>NUCLEOTIDE SEQUENCE [LARGE SCALE GENOMIC DNA]</scope>
    <source>
        <strain evidence="6 7">KCTC 19937</strain>
    </source>
</reference>